<dbReference type="Proteomes" id="UP000600918">
    <property type="component" value="Unassembled WGS sequence"/>
</dbReference>
<evidence type="ECO:0000313" key="2">
    <source>
        <dbReference type="Proteomes" id="UP000600918"/>
    </source>
</evidence>
<keyword evidence="2" id="KW-1185">Reference proteome</keyword>
<proteinExistence type="predicted"/>
<comment type="caution">
    <text evidence="1">The sequence shown here is derived from an EMBL/GenBank/DDBJ whole genome shotgun (WGS) entry which is preliminary data.</text>
</comment>
<sequence length="79" mass="8418">MGSCEEGRWRLVVVEWLGVAKLDHLFAHTSTKPATDADTDADADTNADVAAAAATADAATIKGRKTTGRDRIDSQVYLQ</sequence>
<organism evidence="1 2">
    <name type="scientific">Vespula pensylvanica</name>
    <name type="common">Western yellow jacket</name>
    <name type="synonym">Wasp</name>
    <dbReference type="NCBI Taxonomy" id="30213"/>
    <lineage>
        <taxon>Eukaryota</taxon>
        <taxon>Metazoa</taxon>
        <taxon>Ecdysozoa</taxon>
        <taxon>Arthropoda</taxon>
        <taxon>Hexapoda</taxon>
        <taxon>Insecta</taxon>
        <taxon>Pterygota</taxon>
        <taxon>Neoptera</taxon>
        <taxon>Endopterygota</taxon>
        <taxon>Hymenoptera</taxon>
        <taxon>Apocrita</taxon>
        <taxon>Aculeata</taxon>
        <taxon>Vespoidea</taxon>
        <taxon>Vespidae</taxon>
        <taxon>Vespinae</taxon>
        <taxon>Vespula</taxon>
    </lineage>
</organism>
<name>A0A834PDX3_VESPE</name>
<dbReference type="EMBL" id="JACSDY010000002">
    <property type="protein sequence ID" value="KAF7435719.1"/>
    <property type="molecule type" value="Genomic_DNA"/>
</dbReference>
<accession>A0A834PDX3</accession>
<gene>
    <name evidence="1" type="ORF">H0235_003910</name>
</gene>
<reference evidence="1" key="1">
    <citation type="journal article" date="2020" name="G3 (Bethesda)">
        <title>High-Quality Assemblies for Three Invasive Social Wasps from the &lt;i&gt;Vespula&lt;/i&gt; Genus.</title>
        <authorList>
            <person name="Harrop T.W.R."/>
            <person name="Guhlin J."/>
            <person name="McLaughlin G.M."/>
            <person name="Permina E."/>
            <person name="Stockwell P."/>
            <person name="Gilligan J."/>
            <person name="Le Lec M.F."/>
            <person name="Gruber M.A.M."/>
            <person name="Quinn O."/>
            <person name="Lovegrove M."/>
            <person name="Duncan E.J."/>
            <person name="Remnant E.J."/>
            <person name="Van Eeckhoven J."/>
            <person name="Graham B."/>
            <person name="Knapp R.A."/>
            <person name="Langford K.W."/>
            <person name="Kronenberg Z."/>
            <person name="Press M.O."/>
            <person name="Eacker S.M."/>
            <person name="Wilson-Rankin E.E."/>
            <person name="Purcell J."/>
            <person name="Lester P.J."/>
            <person name="Dearden P.K."/>
        </authorList>
    </citation>
    <scope>NUCLEOTIDE SEQUENCE</scope>
    <source>
        <strain evidence="1">Volc-1</strain>
    </source>
</reference>
<dbReference type="AlphaFoldDB" id="A0A834PDX3"/>
<protein>
    <submittedName>
        <fullName evidence="1">Uncharacterized protein</fullName>
    </submittedName>
</protein>
<evidence type="ECO:0000313" key="1">
    <source>
        <dbReference type="EMBL" id="KAF7435719.1"/>
    </source>
</evidence>